<evidence type="ECO:0000313" key="2">
    <source>
        <dbReference type="Proteomes" id="UP000824681"/>
    </source>
</evidence>
<protein>
    <recommendedName>
        <fullName evidence="3">PAC domain-containing protein</fullName>
    </recommendedName>
</protein>
<organism evidence="1 2">
    <name type="scientific">Nonomuraea coxensis DSM 45129</name>
    <dbReference type="NCBI Taxonomy" id="1122611"/>
    <lineage>
        <taxon>Bacteria</taxon>
        <taxon>Bacillati</taxon>
        <taxon>Actinomycetota</taxon>
        <taxon>Actinomycetes</taxon>
        <taxon>Streptosporangiales</taxon>
        <taxon>Streptosporangiaceae</taxon>
        <taxon>Nonomuraea</taxon>
    </lineage>
</organism>
<evidence type="ECO:0008006" key="3">
    <source>
        <dbReference type="Google" id="ProtNLM"/>
    </source>
</evidence>
<reference evidence="1 2" key="1">
    <citation type="journal article" date="2021" name="ACS Chem. Biol.">
        <title>Genomic-Led Discovery of a Novel Glycopeptide Antibiotic by Nonomuraea coxensis DSM 45129.</title>
        <authorList>
            <person name="Yushchuk O."/>
            <person name="Vior N.M."/>
            <person name="Andreo-Vidal A."/>
            <person name="Berini F."/>
            <person name="Ruckert C."/>
            <person name="Busche T."/>
            <person name="Binda E."/>
            <person name="Kalinowski J."/>
            <person name="Truman A.W."/>
            <person name="Marinelli F."/>
        </authorList>
    </citation>
    <scope>NUCLEOTIDE SEQUENCE [LARGE SCALE GENOMIC DNA]</scope>
    <source>
        <strain evidence="1 2">DSM 45129</strain>
    </source>
</reference>
<evidence type="ECO:0000313" key="1">
    <source>
        <dbReference type="EMBL" id="QYC41778.1"/>
    </source>
</evidence>
<keyword evidence="2" id="KW-1185">Reference proteome</keyword>
<name>A0ABX8U289_9ACTN</name>
<dbReference type="Proteomes" id="UP000824681">
    <property type="component" value="Chromosome"/>
</dbReference>
<dbReference type="EMBL" id="CP068985">
    <property type="protein sequence ID" value="QYC41778.1"/>
    <property type="molecule type" value="Genomic_DNA"/>
</dbReference>
<accession>A0ABX8U289</accession>
<gene>
    <name evidence="1" type="ORF">Nocox_20850</name>
</gene>
<sequence length="101" mass="11123">MTGKPAASSAREVDSFLRGDGYVIPVTWFSDPVTRDGEVAGMTVLFTGDASDRDAADGLAAHVTALEDLTDRLHPYASRRVISRRDGRLRHRLFPDGPPWR</sequence>
<proteinExistence type="predicted"/>